<evidence type="ECO:0000256" key="1">
    <source>
        <dbReference type="ARBA" id="ARBA00008773"/>
    </source>
</evidence>
<keyword evidence="7" id="KW-1185">Reference proteome</keyword>
<dbReference type="GO" id="GO:0004553">
    <property type="term" value="F:hydrolase activity, hydrolyzing O-glycosyl compounds"/>
    <property type="evidence" value="ECO:0007669"/>
    <property type="project" value="InterPro"/>
</dbReference>
<dbReference type="EMBL" id="JAMFTS010000001">
    <property type="protein sequence ID" value="KAJ4818775.1"/>
    <property type="molecule type" value="Genomic_DNA"/>
</dbReference>
<dbReference type="AlphaFoldDB" id="A0AAV8HSM4"/>
<reference evidence="6" key="1">
    <citation type="submission" date="2022-08" db="EMBL/GenBank/DDBJ databases">
        <authorList>
            <person name="Marques A."/>
        </authorList>
    </citation>
    <scope>NUCLEOTIDE SEQUENCE</scope>
    <source>
        <strain evidence="6">RhyPub2mFocal</strain>
        <tissue evidence="6">Leaves</tissue>
    </source>
</reference>
<comment type="similarity">
    <text evidence="1 4">Belongs to the glycosyl hydrolase 17 family.</text>
</comment>
<accession>A0AAV8HSM4</accession>
<keyword evidence="3" id="KW-0326">Glycosidase</keyword>
<evidence type="ECO:0000256" key="2">
    <source>
        <dbReference type="ARBA" id="ARBA00022801"/>
    </source>
</evidence>
<comment type="caution">
    <text evidence="6">The sequence shown here is derived from an EMBL/GenBank/DDBJ whole genome shotgun (WGS) entry which is preliminary data.</text>
</comment>
<feature type="signal peptide" evidence="5">
    <location>
        <begin position="1"/>
        <end position="23"/>
    </location>
</feature>
<keyword evidence="2" id="KW-0378">Hydrolase</keyword>
<evidence type="ECO:0000313" key="6">
    <source>
        <dbReference type="EMBL" id="KAJ4818775.1"/>
    </source>
</evidence>
<dbReference type="Gene3D" id="3.20.20.80">
    <property type="entry name" value="Glycosidases"/>
    <property type="match status" value="1"/>
</dbReference>
<dbReference type="GO" id="GO:0005975">
    <property type="term" value="P:carbohydrate metabolic process"/>
    <property type="evidence" value="ECO:0007669"/>
    <property type="project" value="InterPro"/>
</dbReference>
<dbReference type="InterPro" id="IPR044965">
    <property type="entry name" value="Glyco_hydro_17_plant"/>
</dbReference>
<evidence type="ECO:0000256" key="3">
    <source>
        <dbReference type="ARBA" id="ARBA00023295"/>
    </source>
</evidence>
<dbReference type="InterPro" id="IPR017853">
    <property type="entry name" value="GH"/>
</dbReference>
<evidence type="ECO:0000313" key="7">
    <source>
        <dbReference type="Proteomes" id="UP001140206"/>
    </source>
</evidence>
<sequence length="175" mass="18857">MEKVKAMILLLSCISLLSVRVNGIGANWGTQTSHPLPPDTVVQMLKENGFSKVKLFDAEDGTMNALKKSGFEVMVGLPNDMLRTLATSVKAAENWVSKNVSAYVNDGVNIRYVAVGNEPFLETYNGSFLQTTFPALQNVQGALIKAGLSNQVKVTIPLNADVYQSSTGKPSDGDF</sequence>
<keyword evidence="5" id="KW-0732">Signal</keyword>
<dbReference type="InterPro" id="IPR000490">
    <property type="entry name" value="Glyco_hydro_17"/>
</dbReference>
<protein>
    <recommendedName>
        <fullName evidence="8">Glucan endo-1,3-beta-D-glucosidase</fullName>
    </recommendedName>
</protein>
<organism evidence="6 7">
    <name type="scientific">Rhynchospora pubera</name>
    <dbReference type="NCBI Taxonomy" id="906938"/>
    <lineage>
        <taxon>Eukaryota</taxon>
        <taxon>Viridiplantae</taxon>
        <taxon>Streptophyta</taxon>
        <taxon>Embryophyta</taxon>
        <taxon>Tracheophyta</taxon>
        <taxon>Spermatophyta</taxon>
        <taxon>Magnoliopsida</taxon>
        <taxon>Liliopsida</taxon>
        <taxon>Poales</taxon>
        <taxon>Cyperaceae</taxon>
        <taxon>Cyperoideae</taxon>
        <taxon>Rhynchosporeae</taxon>
        <taxon>Rhynchospora</taxon>
    </lineage>
</organism>
<feature type="chain" id="PRO_5044023796" description="Glucan endo-1,3-beta-D-glucosidase" evidence="5">
    <location>
        <begin position="24"/>
        <end position="175"/>
    </location>
</feature>
<name>A0AAV8HSM4_9POAL</name>
<gene>
    <name evidence="6" type="ORF">LUZ62_031341</name>
</gene>
<dbReference type="Proteomes" id="UP001140206">
    <property type="component" value="Chromosome 1"/>
</dbReference>
<dbReference type="SUPFAM" id="SSF51445">
    <property type="entry name" value="(Trans)glycosidases"/>
    <property type="match status" value="1"/>
</dbReference>
<evidence type="ECO:0000256" key="5">
    <source>
        <dbReference type="SAM" id="SignalP"/>
    </source>
</evidence>
<proteinExistence type="inferred from homology"/>
<dbReference type="PANTHER" id="PTHR32227">
    <property type="entry name" value="GLUCAN ENDO-1,3-BETA-GLUCOSIDASE BG1-RELATED-RELATED"/>
    <property type="match status" value="1"/>
</dbReference>
<dbReference type="Pfam" id="PF00332">
    <property type="entry name" value="Glyco_hydro_17"/>
    <property type="match status" value="1"/>
</dbReference>
<evidence type="ECO:0000256" key="4">
    <source>
        <dbReference type="RuleBase" id="RU004335"/>
    </source>
</evidence>
<evidence type="ECO:0008006" key="8">
    <source>
        <dbReference type="Google" id="ProtNLM"/>
    </source>
</evidence>